<evidence type="ECO:0000313" key="3">
    <source>
        <dbReference type="EMBL" id="MBW0524547.1"/>
    </source>
</evidence>
<feature type="compositionally biased region" description="Polar residues" evidence="1">
    <location>
        <begin position="52"/>
        <end position="63"/>
    </location>
</feature>
<organism evidence="3 4">
    <name type="scientific">Austropuccinia psidii MF-1</name>
    <dbReference type="NCBI Taxonomy" id="1389203"/>
    <lineage>
        <taxon>Eukaryota</taxon>
        <taxon>Fungi</taxon>
        <taxon>Dikarya</taxon>
        <taxon>Basidiomycota</taxon>
        <taxon>Pucciniomycotina</taxon>
        <taxon>Pucciniomycetes</taxon>
        <taxon>Pucciniales</taxon>
        <taxon>Sphaerophragmiaceae</taxon>
        <taxon>Austropuccinia</taxon>
    </lineage>
</organism>
<dbReference type="AlphaFoldDB" id="A0A9Q3I246"/>
<accession>A0A9Q3I246</accession>
<feature type="region of interest" description="Disordered" evidence="1">
    <location>
        <begin position="47"/>
        <end position="133"/>
    </location>
</feature>
<evidence type="ECO:0000259" key="2">
    <source>
        <dbReference type="Pfam" id="PF25597"/>
    </source>
</evidence>
<evidence type="ECO:0000313" key="4">
    <source>
        <dbReference type="Proteomes" id="UP000765509"/>
    </source>
</evidence>
<dbReference type="Proteomes" id="UP000765509">
    <property type="component" value="Unassembled WGS sequence"/>
</dbReference>
<protein>
    <recommendedName>
        <fullName evidence="2">Retroviral polymerase SH3-like domain-containing protein</fullName>
    </recommendedName>
</protein>
<evidence type="ECO:0000256" key="1">
    <source>
        <dbReference type="SAM" id="MobiDB-lite"/>
    </source>
</evidence>
<keyword evidence="4" id="KW-1185">Reference proteome</keyword>
<proteinExistence type="predicted"/>
<feature type="compositionally biased region" description="Basic and acidic residues" evidence="1">
    <location>
        <begin position="123"/>
        <end position="133"/>
    </location>
</feature>
<feature type="domain" description="Retroviral polymerase SH3-like" evidence="2">
    <location>
        <begin position="5"/>
        <end position="53"/>
    </location>
</feature>
<comment type="caution">
    <text evidence="3">The sequence shown here is derived from an EMBL/GenBank/DDBJ whole genome shotgun (WGS) entry which is preliminary data.</text>
</comment>
<gene>
    <name evidence="3" type="ORF">O181_064262</name>
</gene>
<dbReference type="OrthoDB" id="3243429at2759"/>
<dbReference type="InterPro" id="IPR057670">
    <property type="entry name" value="SH3_retrovirus"/>
</dbReference>
<name>A0A9Q3I246_9BASI</name>
<feature type="compositionally biased region" description="Polar residues" evidence="1">
    <location>
        <begin position="111"/>
        <end position="120"/>
    </location>
</feature>
<sequence>MLWQGKFSKKSSKGIFLGYDPCGKHKWRVLLSNGQITKSHDVVFDEDKFPQSFKQNTPSSSNMIEEEELPSSKENDLPLSTTSEEQPCDNLNSTTQISTKTPRKPGWEIKVTSNKASKTVSADLDKSNILKTK</sequence>
<feature type="compositionally biased region" description="Polar residues" evidence="1">
    <location>
        <begin position="78"/>
        <end position="100"/>
    </location>
</feature>
<dbReference type="EMBL" id="AVOT02031126">
    <property type="protein sequence ID" value="MBW0524547.1"/>
    <property type="molecule type" value="Genomic_DNA"/>
</dbReference>
<dbReference type="Pfam" id="PF25597">
    <property type="entry name" value="SH3_retrovirus"/>
    <property type="match status" value="1"/>
</dbReference>
<reference evidence="3" key="1">
    <citation type="submission" date="2021-03" db="EMBL/GenBank/DDBJ databases">
        <title>Draft genome sequence of rust myrtle Austropuccinia psidii MF-1, a brazilian biotype.</title>
        <authorList>
            <person name="Quecine M.C."/>
            <person name="Pachon D.M.R."/>
            <person name="Bonatelli M.L."/>
            <person name="Correr F.H."/>
            <person name="Franceschini L.M."/>
            <person name="Leite T.F."/>
            <person name="Margarido G.R.A."/>
            <person name="Almeida C.A."/>
            <person name="Ferrarezi J.A."/>
            <person name="Labate C.A."/>
        </authorList>
    </citation>
    <scope>NUCLEOTIDE SEQUENCE</scope>
    <source>
        <strain evidence="3">MF-1</strain>
    </source>
</reference>